<dbReference type="EMBL" id="AMPZ03000004">
    <property type="protein sequence ID" value="KAH9584490.1"/>
    <property type="molecule type" value="Genomic_DNA"/>
</dbReference>
<dbReference type="CTD" id="24590267"/>
<evidence type="ECO:0000313" key="2">
    <source>
        <dbReference type="Proteomes" id="UP000471633"/>
    </source>
</evidence>
<comment type="caution">
    <text evidence="1">The sequence shown here is derived from an EMBL/GenBank/DDBJ whole genome shotgun (WGS) entry which is preliminary data.</text>
</comment>
<dbReference type="AlphaFoldDB" id="A0A922IPQ9"/>
<proteinExistence type="predicted"/>
<dbReference type="Proteomes" id="UP000471633">
    <property type="component" value="Unassembled WGS sequence"/>
</dbReference>
<dbReference type="KEGG" id="shx:MS3_00010727"/>
<protein>
    <submittedName>
        <fullName evidence="1">Uncharacterized protein</fullName>
    </submittedName>
</protein>
<reference evidence="1" key="1">
    <citation type="journal article" date="2012" name="Nat. Genet.">
        <title>Whole-genome sequence of Schistosoma haematobium.</title>
        <authorList>
            <person name="Young N.D."/>
            <person name="Jex A.R."/>
            <person name="Li B."/>
            <person name="Liu S."/>
            <person name="Yang L."/>
            <person name="Xiong Z."/>
            <person name="Li Y."/>
            <person name="Cantacessi C."/>
            <person name="Hall R.S."/>
            <person name="Xu X."/>
            <person name="Chen F."/>
            <person name="Wu X."/>
            <person name="Zerlotini A."/>
            <person name="Oliveira G."/>
            <person name="Hofmann A."/>
            <person name="Zhang G."/>
            <person name="Fang X."/>
            <person name="Kang Y."/>
            <person name="Campbell B.E."/>
            <person name="Loukas A."/>
            <person name="Ranganathan S."/>
            <person name="Rollinson D."/>
            <person name="Rinaldi G."/>
            <person name="Brindley P.J."/>
            <person name="Yang H."/>
            <person name="Wang J."/>
            <person name="Wang J."/>
            <person name="Gasser R.B."/>
        </authorList>
    </citation>
    <scope>NUCLEOTIDE SEQUENCE</scope>
</reference>
<reference evidence="1" key="3">
    <citation type="submission" date="2021-06" db="EMBL/GenBank/DDBJ databases">
        <title>Chromosome-level genome assembly for S. haematobium.</title>
        <authorList>
            <person name="Stroehlein A.J."/>
        </authorList>
    </citation>
    <scope>NUCLEOTIDE SEQUENCE</scope>
</reference>
<accession>A0A922IPQ9</accession>
<reference evidence="1" key="4">
    <citation type="journal article" date="2022" name="PLoS Pathog.">
        <title>Chromosome-level genome of Schistosoma haematobium underpins genome-wide explorations of molecular variation.</title>
        <authorList>
            <person name="Stroehlein A.J."/>
            <person name="Korhonen P.K."/>
            <person name="Lee V.V."/>
            <person name="Ralph S.A."/>
            <person name="Mentink-Kane M."/>
            <person name="You H."/>
            <person name="McManus D.P."/>
            <person name="Tchuente L.T."/>
            <person name="Stothard J.R."/>
            <person name="Kaur P."/>
            <person name="Dudchenko O."/>
            <person name="Aiden E.L."/>
            <person name="Yang B."/>
            <person name="Yang H."/>
            <person name="Emery A.M."/>
            <person name="Webster B.L."/>
            <person name="Brindley P.J."/>
            <person name="Rollinson D."/>
            <person name="Chang B.C.H."/>
            <person name="Gasser R.B."/>
            <person name="Young N.D."/>
        </authorList>
    </citation>
    <scope>NUCLEOTIDE SEQUENCE</scope>
</reference>
<reference evidence="1" key="2">
    <citation type="journal article" date="2019" name="Gigascience">
        <title>High-quality Schistosoma haematobium genome achieved by single-molecule and long-range sequencing.</title>
        <authorList>
            <person name="Stroehlein A.J."/>
            <person name="Korhonen P.K."/>
            <person name="Chong T.M."/>
            <person name="Lim Y.L."/>
            <person name="Chan K.G."/>
            <person name="Webster B."/>
            <person name="Rollinson D."/>
            <person name="Brindley P.J."/>
            <person name="Gasser R.B."/>
            <person name="Young N.D."/>
        </authorList>
    </citation>
    <scope>NUCLEOTIDE SEQUENCE</scope>
</reference>
<dbReference type="RefSeq" id="XP_051067317.1">
    <property type="nucleotide sequence ID" value="XM_051219122.1"/>
</dbReference>
<organism evidence="1 2">
    <name type="scientific">Schistosoma haematobium</name>
    <name type="common">Blood fluke</name>
    <dbReference type="NCBI Taxonomy" id="6185"/>
    <lineage>
        <taxon>Eukaryota</taxon>
        <taxon>Metazoa</taxon>
        <taxon>Spiralia</taxon>
        <taxon>Lophotrochozoa</taxon>
        <taxon>Platyhelminthes</taxon>
        <taxon>Trematoda</taxon>
        <taxon>Digenea</taxon>
        <taxon>Strigeidida</taxon>
        <taxon>Schistosomatoidea</taxon>
        <taxon>Schistosomatidae</taxon>
        <taxon>Schistosoma</taxon>
    </lineage>
</organism>
<sequence length="177" mass="20668">MIRCRNRIRTPPTSSSSSMIFKADHYSCGLLNLSDISSEYLKKAEAELVVIKRYLLNYGSGEIGYYNEEITKLKNELTKESLDEVWEINEYINCKSKREAADAALISMSATIHLDLTKLNICFNEVAVHYKKRKFDHSEETCQMLTRYSTSDLEEINVYISMKYYEIYQFNFNLCNN</sequence>
<name>A0A922IPQ9_SCHHA</name>
<evidence type="ECO:0000313" key="1">
    <source>
        <dbReference type="EMBL" id="KAH9584490.1"/>
    </source>
</evidence>
<keyword evidence="2" id="KW-1185">Reference proteome</keyword>
<gene>
    <name evidence="1" type="ORF">MS3_00010727</name>
</gene>
<dbReference type="GeneID" id="24590267"/>